<evidence type="ECO:0000256" key="1">
    <source>
        <dbReference type="ARBA" id="ARBA00001962"/>
    </source>
</evidence>
<evidence type="ECO:0000259" key="13">
    <source>
        <dbReference type="PROSITE" id="PS51296"/>
    </source>
</evidence>
<evidence type="ECO:0000256" key="11">
    <source>
        <dbReference type="ARBA" id="ARBA00023014"/>
    </source>
</evidence>
<dbReference type="AlphaFoldDB" id="A0AA39CE07"/>
<keyword evidence="10" id="KW-0408">Iron</keyword>
<evidence type="ECO:0000256" key="8">
    <source>
        <dbReference type="ARBA" id="ARBA00022723"/>
    </source>
</evidence>
<keyword evidence="9" id="KW-0560">Oxidoreductase</keyword>
<evidence type="ECO:0000256" key="3">
    <source>
        <dbReference type="ARBA" id="ARBA00004866"/>
    </source>
</evidence>
<dbReference type="PRINTS" id="PR00090">
    <property type="entry name" value="RNGDIOXGNASE"/>
</dbReference>
<dbReference type="EC" id="1.14.15.7" evidence="5"/>
<dbReference type="GO" id="GO:0005506">
    <property type="term" value="F:iron ion binding"/>
    <property type="evidence" value="ECO:0007669"/>
    <property type="project" value="InterPro"/>
</dbReference>
<proteinExistence type="inferred from homology"/>
<gene>
    <name evidence="14" type="ORF">H2200_010846</name>
</gene>
<dbReference type="CDD" id="cd00680">
    <property type="entry name" value="RHO_alpha_C"/>
    <property type="match status" value="1"/>
</dbReference>
<evidence type="ECO:0000313" key="15">
    <source>
        <dbReference type="Proteomes" id="UP001172673"/>
    </source>
</evidence>
<dbReference type="EMBL" id="JAPDRK010000018">
    <property type="protein sequence ID" value="KAJ9604732.1"/>
    <property type="molecule type" value="Genomic_DNA"/>
</dbReference>
<sequence length="405" mass="46504">MAPALLNYLGFGSQTQTSVAKESDKNPIRALPSSWYTSQDLYNLETRAIFSKKWMLITHQNRLPNPGDWIKFDIAGYEFVVSRDRASKFHAFHNVCRHRAFPVFEGEKGTSKIFACRYHGWSYGLDGKLAKAPKYDDLEGFDKSANGLFPIHVHLDTNGFVWVNLDSGEKPEIAWEDDFAGIDTQERYKQYNFDDYVFDHDYKMTGAYNWKILADNFNECYHCPTTHPDVPTLADIQTHEVDTDAAWIKHRSVLTKEQEQNGLGISSTYYFPNASLSILPSSSSMHYQIFRNKTSSEEDFQLIAQMYARIVSEDKVLCELAQKNLNARIFINGELHPRLEKGPLYFQAVAREVVRSHYEREKVAKREIWPARRALPNGAGAVVSREDEELCEGLACRTDEKGLVW</sequence>
<dbReference type="PANTHER" id="PTHR43756">
    <property type="entry name" value="CHOLINE MONOOXYGENASE, CHLOROPLASTIC"/>
    <property type="match status" value="1"/>
</dbReference>
<comment type="catalytic activity">
    <reaction evidence="12">
        <text>choline + 2 reduced [2Fe-2S]-[ferredoxin] + O2 + 2 H(+) = betaine aldehyde hydrate + 2 oxidized [2Fe-2S]-[ferredoxin] + H2O</text>
        <dbReference type="Rhea" id="RHEA:17769"/>
        <dbReference type="Rhea" id="RHEA-COMP:10000"/>
        <dbReference type="Rhea" id="RHEA-COMP:10001"/>
        <dbReference type="ChEBI" id="CHEBI:15354"/>
        <dbReference type="ChEBI" id="CHEBI:15377"/>
        <dbReference type="ChEBI" id="CHEBI:15378"/>
        <dbReference type="ChEBI" id="CHEBI:15379"/>
        <dbReference type="ChEBI" id="CHEBI:15870"/>
        <dbReference type="ChEBI" id="CHEBI:33737"/>
        <dbReference type="ChEBI" id="CHEBI:33738"/>
        <dbReference type="EC" id="1.14.15.7"/>
    </reaction>
</comment>
<dbReference type="GO" id="GO:0019133">
    <property type="term" value="F:choline monooxygenase activity"/>
    <property type="evidence" value="ECO:0007669"/>
    <property type="project" value="UniProtKB-EC"/>
</dbReference>
<keyword evidence="11" id="KW-0411">Iron-sulfur</keyword>
<evidence type="ECO:0000256" key="9">
    <source>
        <dbReference type="ARBA" id="ARBA00023002"/>
    </source>
</evidence>
<evidence type="ECO:0000256" key="12">
    <source>
        <dbReference type="ARBA" id="ARBA00049097"/>
    </source>
</evidence>
<keyword evidence="8" id="KW-0479">Metal-binding</keyword>
<keyword evidence="7" id="KW-0001">2Fe-2S</keyword>
<feature type="domain" description="Rieske" evidence="13">
    <location>
        <begin position="54"/>
        <end position="141"/>
    </location>
</feature>
<dbReference type="PANTHER" id="PTHR43756:SF5">
    <property type="entry name" value="CHOLINE MONOOXYGENASE, CHLOROPLASTIC"/>
    <property type="match status" value="1"/>
</dbReference>
<comment type="caution">
    <text evidence="14">The sequence shown here is derived from an EMBL/GenBank/DDBJ whole genome shotgun (WGS) entry which is preliminary data.</text>
</comment>
<protein>
    <recommendedName>
        <fullName evidence="6">Choline monooxygenase, chloroplastic</fullName>
        <ecNumber evidence="5">1.14.15.7</ecNumber>
    </recommendedName>
</protein>
<name>A0AA39CE07_9EURO</name>
<keyword evidence="15" id="KW-1185">Reference proteome</keyword>
<dbReference type="PROSITE" id="PS51296">
    <property type="entry name" value="RIESKE"/>
    <property type="match status" value="1"/>
</dbReference>
<comment type="cofactor">
    <cofactor evidence="1">
        <name>Fe cation</name>
        <dbReference type="ChEBI" id="CHEBI:24875"/>
    </cofactor>
</comment>
<dbReference type="InterPro" id="IPR036922">
    <property type="entry name" value="Rieske_2Fe-2S_sf"/>
</dbReference>
<dbReference type="Proteomes" id="UP001172673">
    <property type="component" value="Unassembled WGS sequence"/>
</dbReference>
<accession>A0AA39CE07</accession>
<evidence type="ECO:0000256" key="5">
    <source>
        <dbReference type="ARBA" id="ARBA00012763"/>
    </source>
</evidence>
<dbReference type="SUPFAM" id="SSF50022">
    <property type="entry name" value="ISP domain"/>
    <property type="match status" value="1"/>
</dbReference>
<comment type="similarity">
    <text evidence="4">Belongs to the choline monooxygenase family.</text>
</comment>
<evidence type="ECO:0000256" key="10">
    <source>
        <dbReference type="ARBA" id="ARBA00023004"/>
    </source>
</evidence>
<dbReference type="InterPro" id="IPR017941">
    <property type="entry name" value="Rieske_2Fe-2S"/>
</dbReference>
<dbReference type="InterPro" id="IPR015879">
    <property type="entry name" value="Ring_hydroxy_dOase_asu_C_dom"/>
</dbReference>
<evidence type="ECO:0000313" key="14">
    <source>
        <dbReference type="EMBL" id="KAJ9604732.1"/>
    </source>
</evidence>
<comment type="pathway">
    <text evidence="3">Amine and polyamine biosynthesis; betaine biosynthesis via choline pathway; betaine aldehyde from choline (monooxygenase route): step 1/1.</text>
</comment>
<dbReference type="GO" id="GO:0051537">
    <property type="term" value="F:2 iron, 2 sulfur cluster binding"/>
    <property type="evidence" value="ECO:0007669"/>
    <property type="project" value="UniProtKB-KW"/>
</dbReference>
<evidence type="ECO:0000256" key="7">
    <source>
        <dbReference type="ARBA" id="ARBA00022714"/>
    </source>
</evidence>
<dbReference type="Gene3D" id="2.102.10.10">
    <property type="entry name" value="Rieske [2Fe-2S] iron-sulphur domain"/>
    <property type="match status" value="1"/>
</dbReference>
<evidence type="ECO:0000256" key="2">
    <source>
        <dbReference type="ARBA" id="ARBA00002149"/>
    </source>
</evidence>
<dbReference type="InterPro" id="IPR001663">
    <property type="entry name" value="Rng_hydr_dOase-A"/>
</dbReference>
<comment type="function">
    <text evidence="2">Catalyzes the first step of the osmoprotectant glycine betaine synthesis.</text>
</comment>
<evidence type="ECO:0000256" key="6">
    <source>
        <dbReference type="ARBA" id="ARBA00014931"/>
    </source>
</evidence>
<dbReference type="Gene3D" id="3.90.380.10">
    <property type="entry name" value="Naphthalene 1,2-dioxygenase Alpha Subunit, Chain A, domain 1"/>
    <property type="match status" value="1"/>
</dbReference>
<dbReference type="SUPFAM" id="SSF55961">
    <property type="entry name" value="Bet v1-like"/>
    <property type="match status" value="1"/>
</dbReference>
<reference evidence="14" key="1">
    <citation type="submission" date="2022-10" db="EMBL/GenBank/DDBJ databases">
        <title>Culturing micro-colonial fungi from biological soil crusts in the Mojave desert and describing Neophaeococcomyces mojavensis, and introducing the new genera and species Taxawa tesnikishii.</title>
        <authorList>
            <person name="Kurbessoian T."/>
            <person name="Stajich J.E."/>
        </authorList>
    </citation>
    <scope>NUCLEOTIDE SEQUENCE</scope>
    <source>
        <strain evidence="14">TK_41</strain>
    </source>
</reference>
<organism evidence="14 15">
    <name type="scientific">Cladophialophora chaetospira</name>
    <dbReference type="NCBI Taxonomy" id="386627"/>
    <lineage>
        <taxon>Eukaryota</taxon>
        <taxon>Fungi</taxon>
        <taxon>Dikarya</taxon>
        <taxon>Ascomycota</taxon>
        <taxon>Pezizomycotina</taxon>
        <taxon>Eurotiomycetes</taxon>
        <taxon>Chaetothyriomycetidae</taxon>
        <taxon>Chaetothyriales</taxon>
        <taxon>Herpotrichiellaceae</taxon>
        <taxon>Cladophialophora</taxon>
    </lineage>
</organism>
<evidence type="ECO:0000256" key="4">
    <source>
        <dbReference type="ARBA" id="ARBA00010848"/>
    </source>
</evidence>
<dbReference type="Pfam" id="PF00355">
    <property type="entry name" value="Rieske"/>
    <property type="match status" value="1"/>
</dbReference>
<dbReference type="CDD" id="cd03469">
    <property type="entry name" value="Rieske_RO_Alpha_N"/>
    <property type="match status" value="1"/>
</dbReference>
<dbReference type="Pfam" id="PF00848">
    <property type="entry name" value="Ring_hydroxyl_A"/>
    <property type="match status" value="1"/>
</dbReference>